<dbReference type="Pfam" id="PF06013">
    <property type="entry name" value="WXG100"/>
    <property type="match status" value="1"/>
</dbReference>
<keyword evidence="2" id="KW-0175">Coiled coil</keyword>
<proteinExistence type="inferred from homology"/>
<dbReference type="Gene3D" id="1.10.287.1060">
    <property type="entry name" value="ESAT-6-like"/>
    <property type="match status" value="1"/>
</dbReference>
<keyword evidence="4" id="KW-1185">Reference proteome</keyword>
<dbReference type="Proteomes" id="UP000250192">
    <property type="component" value="Unassembled WGS sequence"/>
</dbReference>
<gene>
    <name evidence="3" type="ORF">NCTC9935_01591</name>
</gene>
<accession>A0A2X0VQV7</accession>
<feature type="coiled-coil region" evidence="2">
    <location>
        <begin position="62"/>
        <end position="89"/>
    </location>
</feature>
<dbReference type="OrthoDB" id="3255877at2"/>
<evidence type="ECO:0000313" key="3">
    <source>
        <dbReference type="EMBL" id="SPT56071.1"/>
    </source>
</evidence>
<dbReference type="InterPro" id="IPR036689">
    <property type="entry name" value="ESAT-6-like_sf"/>
</dbReference>
<sequence length="96" mass="10900">MADLYVDEGELQSLSSTLSQRVDHMEAIIDNVPMTSAYLANNWEGEAARAAFNRMRMTEEALRETAEALSRARQLLDEAIRTYEETEQTVSSLWSL</sequence>
<reference evidence="3 4" key="1">
    <citation type="submission" date="2018-06" db="EMBL/GenBank/DDBJ databases">
        <authorList>
            <consortium name="Pathogen Informatics"/>
            <person name="Doyle S."/>
        </authorList>
    </citation>
    <scope>NUCLEOTIDE SEQUENCE [LARGE SCALE GENOMIC DNA]</scope>
    <source>
        <strain evidence="3 4">NCTC9935</strain>
    </source>
</reference>
<dbReference type="SUPFAM" id="SSF140453">
    <property type="entry name" value="EsxAB dimer-like"/>
    <property type="match status" value="1"/>
</dbReference>
<dbReference type="InterPro" id="IPR010310">
    <property type="entry name" value="T7SS_ESAT-6-like"/>
</dbReference>
<dbReference type="NCBIfam" id="TIGR03930">
    <property type="entry name" value="WXG100_ESAT6"/>
    <property type="match status" value="1"/>
</dbReference>
<dbReference type="RefSeq" id="WP_111824074.1">
    <property type="nucleotide sequence ID" value="NZ_CBDERX010000054.1"/>
</dbReference>
<protein>
    <recommendedName>
        <fullName evidence="1">ESAT-6-like protein</fullName>
    </recommendedName>
</protein>
<evidence type="ECO:0000256" key="1">
    <source>
        <dbReference type="RuleBase" id="RU362001"/>
    </source>
</evidence>
<comment type="similarity">
    <text evidence="1">Belongs to the WXG100 family.</text>
</comment>
<dbReference type="AlphaFoldDB" id="A0A2X0VQV7"/>
<dbReference type="EMBL" id="UAPR01000006">
    <property type="protein sequence ID" value="SPT56071.1"/>
    <property type="molecule type" value="Genomic_DNA"/>
</dbReference>
<organism evidence="3 4">
    <name type="scientific">Schaalia odontolytica</name>
    <dbReference type="NCBI Taxonomy" id="1660"/>
    <lineage>
        <taxon>Bacteria</taxon>
        <taxon>Bacillati</taxon>
        <taxon>Actinomycetota</taxon>
        <taxon>Actinomycetes</taxon>
        <taxon>Actinomycetales</taxon>
        <taxon>Actinomycetaceae</taxon>
        <taxon>Schaalia</taxon>
    </lineage>
</organism>
<dbReference type="GeneID" id="93757927"/>
<name>A0A2X0VQV7_9ACTO</name>
<evidence type="ECO:0000313" key="4">
    <source>
        <dbReference type="Proteomes" id="UP000250192"/>
    </source>
</evidence>
<evidence type="ECO:0000256" key="2">
    <source>
        <dbReference type="SAM" id="Coils"/>
    </source>
</evidence>